<comment type="similarity">
    <text evidence="1">Belongs to the UDP-glycosyltransferase family.</text>
</comment>
<dbReference type="PANTHER" id="PTHR48043">
    <property type="entry name" value="EG:EG0003.4 PROTEIN-RELATED"/>
    <property type="match status" value="1"/>
</dbReference>
<dbReference type="PANTHER" id="PTHR48043:SF145">
    <property type="entry name" value="FI06409P-RELATED"/>
    <property type="match status" value="1"/>
</dbReference>
<dbReference type="SUPFAM" id="SSF53756">
    <property type="entry name" value="UDP-Glycosyltransferase/glycogen phosphorylase"/>
    <property type="match status" value="1"/>
</dbReference>
<evidence type="ECO:0000313" key="5">
    <source>
        <dbReference type="Proteomes" id="UP001142055"/>
    </source>
</evidence>
<organism evidence="4 5">
    <name type="scientific">Blomia tropicalis</name>
    <name type="common">Mite</name>
    <dbReference type="NCBI Taxonomy" id="40697"/>
    <lineage>
        <taxon>Eukaryota</taxon>
        <taxon>Metazoa</taxon>
        <taxon>Ecdysozoa</taxon>
        <taxon>Arthropoda</taxon>
        <taxon>Chelicerata</taxon>
        <taxon>Arachnida</taxon>
        <taxon>Acari</taxon>
        <taxon>Acariformes</taxon>
        <taxon>Sarcoptiformes</taxon>
        <taxon>Astigmata</taxon>
        <taxon>Glycyphagoidea</taxon>
        <taxon>Echimyopodidae</taxon>
        <taxon>Blomia</taxon>
    </lineage>
</organism>
<name>A0A9Q0M3Z4_BLOTA</name>
<evidence type="ECO:0000313" key="4">
    <source>
        <dbReference type="EMBL" id="KAJ6217067.1"/>
    </source>
</evidence>
<dbReference type="OMA" id="PRHEEME"/>
<dbReference type="CDD" id="cd03784">
    <property type="entry name" value="GT1_Gtf-like"/>
    <property type="match status" value="1"/>
</dbReference>
<dbReference type="Proteomes" id="UP001142055">
    <property type="component" value="Chromosome 3"/>
</dbReference>
<evidence type="ECO:0000256" key="2">
    <source>
        <dbReference type="ARBA" id="ARBA00022676"/>
    </source>
</evidence>
<comment type="caution">
    <text evidence="4">The sequence shown here is derived from an EMBL/GenBank/DDBJ whole genome shotgun (WGS) entry which is preliminary data.</text>
</comment>
<dbReference type="AlphaFoldDB" id="A0A9Q0M3Z4"/>
<evidence type="ECO:0000256" key="3">
    <source>
        <dbReference type="ARBA" id="ARBA00022679"/>
    </source>
</evidence>
<reference evidence="4" key="1">
    <citation type="submission" date="2022-12" db="EMBL/GenBank/DDBJ databases">
        <title>Genome assemblies of Blomia tropicalis.</title>
        <authorList>
            <person name="Cui Y."/>
        </authorList>
    </citation>
    <scope>NUCLEOTIDE SEQUENCE</scope>
    <source>
        <tissue evidence="4">Adult mites</tissue>
    </source>
</reference>
<keyword evidence="3" id="KW-0808">Transferase</keyword>
<dbReference type="Pfam" id="PF00201">
    <property type="entry name" value="UDPGT"/>
    <property type="match status" value="1"/>
</dbReference>
<keyword evidence="2" id="KW-0328">Glycosyltransferase</keyword>
<dbReference type="InterPro" id="IPR050271">
    <property type="entry name" value="UDP-glycosyltransferase"/>
</dbReference>
<evidence type="ECO:0000256" key="1">
    <source>
        <dbReference type="ARBA" id="ARBA00009995"/>
    </source>
</evidence>
<sequence>MKKLTILVSTVNAVGHVNACSGALKGCLARGHRVIFVIEKSFEGKLKKLGYEEHVYSRDRKQLENGVNGESKPEEIKVENPGERMAQFLLESKILGPYTPLEKISNLLKFFEDPNQREEFFSLNKGVDEAIRQYNPDLVYVDASLVPAVYYSKIPWVKNISTTPLFFVNDPELPPAASGLPTNDKTNWHLFEEYRNLFLYSKDFSDMVKKLGYEPYPDDKSFPETQLLTVYAYPNELDWDQIRKLGWFNLEVFNKECINELDLKQFIPSLFVDDTFDNKWSGKWIYVSMGSMGSADLDLMKRLIAALRNTPHKYIVSKGPRHEEMELAPNMYGERYLPQTKIVPFVDLVITHGGNNTTTETFAVGKPMIVFPLFGDQFDNAQRLEETGLGARLEPYNFTEKQLMDKIDHLLNDQILLKKLQNASKRIMNSNKSEELALKLEQLLL</sequence>
<dbReference type="InterPro" id="IPR002213">
    <property type="entry name" value="UDP_glucos_trans"/>
</dbReference>
<accession>A0A9Q0M3Z4</accession>
<evidence type="ECO:0008006" key="6">
    <source>
        <dbReference type="Google" id="ProtNLM"/>
    </source>
</evidence>
<gene>
    <name evidence="4" type="ORF">RDWZM_008224</name>
</gene>
<dbReference type="Gene3D" id="3.40.50.2000">
    <property type="entry name" value="Glycogen Phosphorylase B"/>
    <property type="match status" value="2"/>
</dbReference>
<proteinExistence type="inferred from homology"/>
<protein>
    <recommendedName>
        <fullName evidence="6">UDP-glycosyltransferase</fullName>
    </recommendedName>
</protein>
<keyword evidence="5" id="KW-1185">Reference proteome</keyword>
<dbReference type="EMBL" id="JAPWDV010000003">
    <property type="protein sequence ID" value="KAJ6217067.1"/>
    <property type="molecule type" value="Genomic_DNA"/>
</dbReference>
<dbReference type="GO" id="GO:0008194">
    <property type="term" value="F:UDP-glycosyltransferase activity"/>
    <property type="evidence" value="ECO:0007669"/>
    <property type="project" value="InterPro"/>
</dbReference>